<reference evidence="1 2" key="1">
    <citation type="journal article" date="2017" name="Environ. Microbiol.">
        <title>Decay of the glycolytic pathway and adaptation to intranuclear parasitism within Enterocytozoonidae microsporidia.</title>
        <authorList>
            <person name="Wiredu Boakye D."/>
            <person name="Jaroenlak P."/>
            <person name="Prachumwat A."/>
            <person name="Williams T.A."/>
            <person name="Bateman K.S."/>
            <person name="Itsathitphaisarn O."/>
            <person name="Sritunyalucksana K."/>
            <person name="Paszkiewicz K.H."/>
            <person name="Moore K.A."/>
            <person name="Stentiford G.D."/>
            <person name="Williams B.A."/>
        </authorList>
    </citation>
    <scope>NUCLEOTIDE SEQUENCE [LARGE SCALE GENOMIC DNA]</scope>
    <source>
        <strain evidence="2">canceri</strain>
    </source>
</reference>
<gene>
    <name evidence="1" type="ORF">A0H76_1795</name>
</gene>
<dbReference type="Proteomes" id="UP000192501">
    <property type="component" value="Unassembled WGS sequence"/>
</dbReference>
<dbReference type="EMBL" id="LTAI01000043">
    <property type="protein sequence ID" value="ORE00263.1"/>
    <property type="molecule type" value="Genomic_DNA"/>
</dbReference>
<dbReference type="AlphaFoldDB" id="A0A1X0QKH6"/>
<evidence type="ECO:0000313" key="1">
    <source>
        <dbReference type="EMBL" id="ORE00263.1"/>
    </source>
</evidence>
<organism evidence="1 2">
    <name type="scientific">Hepatospora eriocheir</name>
    <dbReference type="NCBI Taxonomy" id="1081669"/>
    <lineage>
        <taxon>Eukaryota</taxon>
        <taxon>Fungi</taxon>
        <taxon>Fungi incertae sedis</taxon>
        <taxon>Microsporidia</taxon>
        <taxon>Hepatosporidae</taxon>
        <taxon>Hepatospora</taxon>
    </lineage>
</organism>
<protein>
    <submittedName>
        <fullName evidence="1">Uncharacterized protein</fullName>
    </submittedName>
</protein>
<dbReference type="VEuPathDB" id="MicrosporidiaDB:HERIO_1357"/>
<proteinExistence type="predicted"/>
<sequence length="114" mass="13753">MSENEAFKKYDFTVKSDKKLFYFDKEIYKLPRMPSDILKDNDYFYVITRTGDCFKINKETLNVEFLFGIINKPKHCKIFEYSLGIEDELNRVFIYNKKGKLLDILFNVNNFNKF</sequence>
<evidence type="ECO:0000313" key="2">
    <source>
        <dbReference type="Proteomes" id="UP000192501"/>
    </source>
</evidence>
<dbReference type="VEuPathDB" id="MicrosporidiaDB:A0H76_1795"/>
<comment type="caution">
    <text evidence="1">The sequence shown here is derived from an EMBL/GenBank/DDBJ whole genome shotgun (WGS) entry which is preliminary data.</text>
</comment>
<name>A0A1X0QKH6_9MICR</name>
<accession>A0A1X0QKH6</accession>